<dbReference type="EMBL" id="FMCT01000006">
    <property type="protein sequence ID" value="SCF21096.1"/>
    <property type="molecule type" value="Genomic_DNA"/>
</dbReference>
<gene>
    <name evidence="2" type="ORF">GA0070563_106202</name>
</gene>
<protein>
    <submittedName>
        <fullName evidence="2">Transglutaminase-like superfamily protein</fullName>
    </submittedName>
</protein>
<evidence type="ECO:0000313" key="3">
    <source>
        <dbReference type="Proteomes" id="UP000183585"/>
    </source>
</evidence>
<dbReference type="RefSeq" id="WP_083302692.1">
    <property type="nucleotide sequence ID" value="NZ_FMCT01000006.1"/>
</dbReference>
<evidence type="ECO:0000259" key="1">
    <source>
        <dbReference type="SMART" id="SM00460"/>
    </source>
</evidence>
<dbReference type="Proteomes" id="UP000183585">
    <property type="component" value="Unassembled WGS sequence"/>
</dbReference>
<organism evidence="2 3">
    <name type="scientific">Micromonospora carbonacea</name>
    <dbReference type="NCBI Taxonomy" id="47853"/>
    <lineage>
        <taxon>Bacteria</taxon>
        <taxon>Bacillati</taxon>
        <taxon>Actinomycetota</taxon>
        <taxon>Actinomycetes</taxon>
        <taxon>Micromonosporales</taxon>
        <taxon>Micromonosporaceae</taxon>
        <taxon>Micromonospora</taxon>
    </lineage>
</organism>
<name>A0A1C4YKB2_9ACTN</name>
<keyword evidence="3" id="KW-1185">Reference proteome</keyword>
<accession>A0A1C4YKB2</accession>
<dbReference type="SUPFAM" id="SSF54001">
    <property type="entry name" value="Cysteine proteinases"/>
    <property type="match status" value="1"/>
</dbReference>
<dbReference type="InterPro" id="IPR002931">
    <property type="entry name" value="Transglutaminase-like"/>
</dbReference>
<dbReference type="AlphaFoldDB" id="A0A1C4YKB2"/>
<sequence length="321" mass="35106">MTAAPRDDVAAGAGPAAIDELAYYAAQSPVTDPGPQAARLVDLPADPLAVRAVVRGLFTHFRSTDLAALGIPAGRLAEVDLRYSEAMLRRIVELDDRPIVEERPPNRRMVGSCRDYAVLYLTLLRHAGVPARARAGFASYIIPGCTIDHELVEVWDAGQRRWRRVDVELPDVHIDETDGVSFSSSDVPPDRFIVAGDAWLRCRSGLADPMSFVVDPDFEDGLTKGWPFLRHNLVDDLAGLNKVEMLRWDYWGMTRRGEISAADAALLDRVAAVTTPEVPFAEARRLYAGEPELLTVPRRVLSYSPSAPTPVEVELVGGLGG</sequence>
<proteinExistence type="predicted"/>
<dbReference type="Pfam" id="PF01841">
    <property type="entry name" value="Transglut_core"/>
    <property type="match status" value="1"/>
</dbReference>
<reference evidence="3" key="1">
    <citation type="submission" date="2016-06" db="EMBL/GenBank/DDBJ databases">
        <authorList>
            <person name="Varghese N."/>
            <person name="Submissions Spin"/>
        </authorList>
    </citation>
    <scope>NUCLEOTIDE SEQUENCE [LARGE SCALE GENOMIC DNA]</scope>
    <source>
        <strain evidence="3">DSM 43168</strain>
    </source>
</reference>
<feature type="domain" description="Transglutaminase-like" evidence="1">
    <location>
        <begin position="105"/>
        <end position="169"/>
    </location>
</feature>
<dbReference type="InterPro" id="IPR038765">
    <property type="entry name" value="Papain-like_cys_pep_sf"/>
</dbReference>
<evidence type="ECO:0000313" key="2">
    <source>
        <dbReference type="EMBL" id="SCF21096.1"/>
    </source>
</evidence>
<dbReference type="Gene3D" id="3.10.620.30">
    <property type="match status" value="1"/>
</dbReference>
<dbReference type="SMART" id="SM00460">
    <property type="entry name" value="TGc"/>
    <property type="match status" value="1"/>
</dbReference>